<dbReference type="InterPro" id="IPR019004">
    <property type="entry name" value="YqeY/Aim41"/>
</dbReference>
<reference evidence="1 2" key="1">
    <citation type="journal article" date="2016" name="Nat. Commun.">
        <title>Thousands of microbial genomes shed light on interconnected biogeochemical processes in an aquifer system.</title>
        <authorList>
            <person name="Anantharaman K."/>
            <person name="Brown C.T."/>
            <person name="Hug L.A."/>
            <person name="Sharon I."/>
            <person name="Castelle C.J."/>
            <person name="Probst A.J."/>
            <person name="Thomas B.C."/>
            <person name="Singh A."/>
            <person name="Wilkins M.J."/>
            <person name="Karaoz U."/>
            <person name="Brodie E.L."/>
            <person name="Williams K.H."/>
            <person name="Hubbard S.S."/>
            <person name="Banfield J.F."/>
        </authorList>
    </citation>
    <scope>NUCLEOTIDE SEQUENCE [LARGE SCALE GENOMIC DNA]</scope>
</reference>
<accession>A0A1F4U7X5</accession>
<protein>
    <recommendedName>
        <fullName evidence="3">Glutamyl-tRNA amidotransferase</fullName>
    </recommendedName>
</protein>
<sequence length="144" mass="16169">MTLFEKINLDLQAALKSKDELRLSILRMMKSKILYVNARGDLKEDELIKIVSKYAKELKETIEEMQRLGRPDAAEQSVKELKVVEGYLPKQLSEDEIKNLVKATAAELNASSIKDMGNLMKAVLAKAPGIDGKIVSQLVREILK</sequence>
<dbReference type="Gene3D" id="1.10.10.410">
    <property type="match status" value="1"/>
</dbReference>
<comment type="caution">
    <text evidence="1">The sequence shown here is derived from an EMBL/GenBank/DDBJ whole genome shotgun (WGS) entry which is preliminary data.</text>
</comment>
<proteinExistence type="predicted"/>
<dbReference type="InterPro" id="IPR042184">
    <property type="entry name" value="YqeY/Aim41_N"/>
</dbReference>
<dbReference type="EMBL" id="MEUJ01000002">
    <property type="protein sequence ID" value="OGC40989.1"/>
    <property type="molecule type" value="Genomic_DNA"/>
</dbReference>
<evidence type="ECO:0000313" key="1">
    <source>
        <dbReference type="EMBL" id="OGC40989.1"/>
    </source>
</evidence>
<dbReference type="Proteomes" id="UP000179242">
    <property type="component" value="Unassembled WGS sequence"/>
</dbReference>
<organism evidence="1 2">
    <name type="scientific">candidate division WOR-1 bacterium RIFOXYC2_FULL_46_14</name>
    <dbReference type="NCBI Taxonomy" id="1802587"/>
    <lineage>
        <taxon>Bacteria</taxon>
        <taxon>Bacillati</taxon>
        <taxon>Saganbacteria</taxon>
    </lineage>
</organism>
<dbReference type="GO" id="GO:0016884">
    <property type="term" value="F:carbon-nitrogen ligase activity, with glutamine as amido-N-donor"/>
    <property type="evidence" value="ECO:0007669"/>
    <property type="project" value="InterPro"/>
</dbReference>
<dbReference type="Pfam" id="PF09424">
    <property type="entry name" value="YqeY"/>
    <property type="match status" value="1"/>
</dbReference>
<name>A0A1F4U7X5_UNCSA</name>
<dbReference type="InterPro" id="IPR023168">
    <property type="entry name" value="GatB_Yqey_C_2"/>
</dbReference>
<dbReference type="SUPFAM" id="SSF89095">
    <property type="entry name" value="GatB/YqeY motif"/>
    <property type="match status" value="1"/>
</dbReference>
<dbReference type="InterPro" id="IPR003789">
    <property type="entry name" value="Asn/Gln_tRNA_amidoTrase-B-like"/>
</dbReference>
<dbReference type="AlphaFoldDB" id="A0A1F4U7X5"/>
<evidence type="ECO:0008006" key="3">
    <source>
        <dbReference type="Google" id="ProtNLM"/>
    </source>
</evidence>
<dbReference type="PANTHER" id="PTHR28055">
    <property type="entry name" value="ALTERED INHERITANCE OF MITOCHONDRIA PROTEIN 41, MITOCHONDRIAL"/>
    <property type="match status" value="1"/>
</dbReference>
<gene>
    <name evidence="1" type="ORF">A2438_01740</name>
</gene>
<evidence type="ECO:0000313" key="2">
    <source>
        <dbReference type="Proteomes" id="UP000179242"/>
    </source>
</evidence>
<dbReference type="PANTHER" id="PTHR28055:SF1">
    <property type="entry name" value="ALTERED INHERITANCE OF MITOCHONDRIA PROTEIN 41, MITOCHONDRIAL"/>
    <property type="match status" value="1"/>
</dbReference>
<dbReference type="Gene3D" id="1.10.1510.10">
    <property type="entry name" value="Uncharacterised protein YqeY/AIM41 PF09424, N-terminal domain"/>
    <property type="match status" value="1"/>
</dbReference>